<proteinExistence type="inferred from homology"/>
<dbReference type="RefSeq" id="WP_245779616.1">
    <property type="nucleotide sequence ID" value="NZ_FOYM01000003.1"/>
</dbReference>
<dbReference type="Gene3D" id="3.90.226.10">
    <property type="entry name" value="2-enoyl-CoA Hydratase, Chain A, domain 1"/>
    <property type="match status" value="1"/>
</dbReference>
<dbReference type="Proteomes" id="UP000199584">
    <property type="component" value="Unassembled WGS sequence"/>
</dbReference>
<evidence type="ECO:0000259" key="5">
    <source>
        <dbReference type="Pfam" id="PF01343"/>
    </source>
</evidence>
<gene>
    <name evidence="6" type="ORF">SAMN05660706_10376</name>
</gene>
<dbReference type="SUPFAM" id="SSF52096">
    <property type="entry name" value="ClpP/crotonase"/>
    <property type="match status" value="1"/>
</dbReference>
<dbReference type="CDD" id="cd07023">
    <property type="entry name" value="S49_Sppa_N_C"/>
    <property type="match status" value="1"/>
</dbReference>
<evidence type="ECO:0000256" key="3">
    <source>
        <dbReference type="ARBA" id="ARBA00022801"/>
    </source>
</evidence>
<keyword evidence="2 6" id="KW-0645">Protease</keyword>
<keyword evidence="7" id="KW-1185">Reference proteome</keyword>
<dbReference type="Gene3D" id="6.20.330.10">
    <property type="match status" value="1"/>
</dbReference>
<comment type="similarity">
    <text evidence="1">Belongs to the peptidase S49 family.</text>
</comment>
<reference evidence="7" key="1">
    <citation type="submission" date="2016-10" db="EMBL/GenBank/DDBJ databases">
        <authorList>
            <person name="Varghese N."/>
            <person name="Submissions S."/>
        </authorList>
    </citation>
    <scope>NUCLEOTIDE SEQUENCE [LARGE SCALE GENOMIC DNA]</scope>
    <source>
        <strain evidence="7">DSM 3669</strain>
    </source>
</reference>
<evidence type="ECO:0000313" key="7">
    <source>
        <dbReference type="Proteomes" id="UP000199584"/>
    </source>
</evidence>
<dbReference type="STRING" id="39060.SAMN05660706_10376"/>
<dbReference type="InterPro" id="IPR029045">
    <property type="entry name" value="ClpP/crotonase-like_dom_sf"/>
</dbReference>
<accession>A0A1I6CYL7</accession>
<protein>
    <submittedName>
        <fullName evidence="6">Protease-4</fullName>
    </submittedName>
</protein>
<dbReference type="PANTHER" id="PTHR42987">
    <property type="entry name" value="PEPTIDASE S49"/>
    <property type="match status" value="1"/>
</dbReference>
<dbReference type="InterPro" id="IPR002142">
    <property type="entry name" value="Peptidase_S49"/>
</dbReference>
<dbReference type="InterPro" id="IPR047272">
    <property type="entry name" value="S49_SppA_C"/>
</dbReference>
<dbReference type="PANTHER" id="PTHR42987:SF4">
    <property type="entry name" value="PROTEASE SOHB-RELATED"/>
    <property type="match status" value="1"/>
</dbReference>
<dbReference type="InterPro" id="IPR004635">
    <property type="entry name" value="Pept_S49_SppA"/>
</dbReference>
<name>A0A1I6CYL7_9FIRM</name>
<evidence type="ECO:0000313" key="6">
    <source>
        <dbReference type="EMBL" id="SFQ98299.1"/>
    </source>
</evidence>
<keyword evidence="4" id="KW-0720">Serine protease</keyword>
<feature type="domain" description="Peptidase S49" evidence="5">
    <location>
        <begin position="109"/>
        <end position="260"/>
    </location>
</feature>
<dbReference type="GO" id="GO:0008236">
    <property type="term" value="F:serine-type peptidase activity"/>
    <property type="evidence" value="ECO:0007669"/>
    <property type="project" value="UniProtKB-KW"/>
</dbReference>
<dbReference type="AlphaFoldDB" id="A0A1I6CYL7"/>
<keyword evidence="3" id="KW-0378">Hydrolase</keyword>
<evidence type="ECO:0000256" key="1">
    <source>
        <dbReference type="ARBA" id="ARBA00008683"/>
    </source>
</evidence>
<evidence type="ECO:0000256" key="4">
    <source>
        <dbReference type="ARBA" id="ARBA00022825"/>
    </source>
</evidence>
<organism evidence="6 7">
    <name type="scientific">Desulfoscipio geothermicus DSM 3669</name>
    <dbReference type="NCBI Taxonomy" id="1121426"/>
    <lineage>
        <taxon>Bacteria</taxon>
        <taxon>Bacillati</taxon>
        <taxon>Bacillota</taxon>
        <taxon>Clostridia</taxon>
        <taxon>Eubacteriales</taxon>
        <taxon>Desulfallaceae</taxon>
        <taxon>Desulfoscipio</taxon>
    </lineage>
</organism>
<evidence type="ECO:0000256" key="2">
    <source>
        <dbReference type="ARBA" id="ARBA00022670"/>
    </source>
</evidence>
<sequence length="302" mass="32059">MKRKIIAGLIIGITAVSLLAAAVLGRGGKIDYGKPSSDSAIGVIRISGMIVSGTDSGGLFAAVAGSESVMEQLRRAARDPSIKAVVLRLNTPGGTTAASQEIALEVDRLRRAGKKVVVSMGDVAASGGYWIASRCDKIVANPGSITGSIGVIMETQDLQGLYEKLGMDPVVFKSGPHKDMGSPARDITPEEQQIFQSMVNDMYEQFVATVSDGRDLDPAQVRKLADGRVFTGSQALENGLVDELGNFYDALDIAADLAGIRGRPRVVELAPEHSLWEAVSRIKVGMPAFYPVARQPYDLLTK</sequence>
<dbReference type="Pfam" id="PF01343">
    <property type="entry name" value="Peptidase_S49"/>
    <property type="match status" value="1"/>
</dbReference>
<dbReference type="GO" id="GO:0006508">
    <property type="term" value="P:proteolysis"/>
    <property type="evidence" value="ECO:0007669"/>
    <property type="project" value="UniProtKB-KW"/>
</dbReference>
<dbReference type="EMBL" id="FOYM01000003">
    <property type="protein sequence ID" value="SFQ98299.1"/>
    <property type="molecule type" value="Genomic_DNA"/>
</dbReference>
<dbReference type="NCBIfam" id="TIGR00706">
    <property type="entry name" value="SppA_dom"/>
    <property type="match status" value="1"/>
</dbReference>